<dbReference type="PROSITE" id="PS00136">
    <property type="entry name" value="SUBTILASE_ASP"/>
    <property type="match status" value="1"/>
</dbReference>
<dbReference type="InterPro" id="IPR015500">
    <property type="entry name" value="Peptidase_S8_subtilisin-rel"/>
</dbReference>
<dbReference type="NCBIfam" id="TIGR01451">
    <property type="entry name" value="B_ant_repeat"/>
    <property type="match status" value="1"/>
</dbReference>
<feature type="active site" description="Charge relay system" evidence="5">
    <location>
        <position position="208"/>
    </location>
</feature>
<evidence type="ECO:0000259" key="7">
    <source>
        <dbReference type="Pfam" id="PF01345"/>
    </source>
</evidence>
<evidence type="ECO:0000256" key="5">
    <source>
        <dbReference type="PROSITE-ProRule" id="PRU01240"/>
    </source>
</evidence>
<dbReference type="PRINTS" id="PR00723">
    <property type="entry name" value="SUBTILISIN"/>
</dbReference>
<proteinExistence type="inferred from homology"/>
<dbReference type="PROSITE" id="PS51892">
    <property type="entry name" value="SUBTILASE"/>
    <property type="match status" value="1"/>
</dbReference>
<sequence length="950" mass="95094">MARCADLMMNVQHSWPMGFGLLRLHGGRFRMFESKSSVPRIVAAAAALSLVTVGMAVSASAAPRTDTVDPTSSEIVTFAATTSGAEQEALLSDVAAVQLSSVPQLHMYAVDVTAAGADALRADPRVESVEADRVRAVEGTPDDPAYGDQWALPKIGWDQAFGTVVPGGTATVAVLDTGVDPSDDLTGKLVPGASMLAGSDTTADPNGHGTAMATIVAAKTDNGVGTAGVAYSGVSVMPVKVLGADGTGQDSDIVAGVVYAADHGADVILMSFSNPGRSDALQAAVDYAWSKGAVLVAATGNDGSSTATYPAGAAKVVGVSATTRDDSLWTSSNSGDDTFLGAPGVDIADGSGSVTGTSASAAIVAGAAALVKANDASASNGVVVGRLARTADPAGSVSDTGNGRVNLARALGDSSTTAVVPQGVAGSGGPFVGPYVVAASALKGALQGQSNPACASPAPCPWQSTSLDGWAELQTIPLRLAFDAGQANSTPNTFTIEIDHASGATAGLESLTGFTPSANVSMGAVTFSTASGGDIWKYTFTASISNDSAGSITFNTKMRAGAHAFSGNSLQIKGAGTLGIFKPAAAPGSPDLQVTKTGPTAVSPGQSMTYTVNYRNLASGSGTTNQATGTQLTDTLPTGVTYVPGSCTGGCVYDSLTNTLTWNVGTVLANSALVSRTFQVTVGTGVNNGTTLTNTAQILSAEDDSNTANNTASAATTVFAALISGQVILDANGNGVFDSGELGLAGATVTLYKDTNSNGSFDGGATDLQVGSPVVTPASGQWAFTSGLVKNTRYFVVRTNPSGYTSTNAVSETVAVGTDHSTAVKDTNDRINVLFDNVDATQYSSDNAFLARVTQQNQTIDFPQPTSPAVYGSSFNVTPSASSGLPVSLVATGGCSITPATPGWTVTMTSGTTSCVLTASQAGDSNWNAATDVVRTVAASKAVLTVTADA</sequence>
<name>A0A3N0GR28_9ACTN</name>
<accession>A0A3N0GR28</accession>
<feature type="active site" description="Charge relay system" evidence="5">
    <location>
        <position position="176"/>
    </location>
</feature>
<dbReference type="Gene3D" id="2.60.40.10">
    <property type="entry name" value="Immunoglobulins"/>
    <property type="match status" value="1"/>
</dbReference>
<dbReference type="PANTHER" id="PTHR43806:SF11">
    <property type="entry name" value="CEREVISIN-RELATED"/>
    <property type="match status" value="1"/>
</dbReference>
<feature type="domain" description="Peptidase S8/S53" evidence="6">
    <location>
        <begin position="169"/>
        <end position="401"/>
    </location>
</feature>
<dbReference type="GO" id="GO:0004252">
    <property type="term" value="F:serine-type endopeptidase activity"/>
    <property type="evidence" value="ECO:0007669"/>
    <property type="project" value="UniProtKB-UniRule"/>
</dbReference>
<dbReference type="EMBL" id="RJSF01000038">
    <property type="protein sequence ID" value="RNM14628.1"/>
    <property type="molecule type" value="Genomic_DNA"/>
</dbReference>
<keyword evidence="4 5" id="KW-0720">Serine protease</keyword>
<feature type="domain" description="DUF11" evidence="7">
    <location>
        <begin position="591"/>
        <end position="715"/>
    </location>
</feature>
<dbReference type="PANTHER" id="PTHR43806">
    <property type="entry name" value="PEPTIDASE S8"/>
    <property type="match status" value="1"/>
</dbReference>
<dbReference type="InterPro" id="IPR050131">
    <property type="entry name" value="Peptidase_S8_subtilisin-like"/>
</dbReference>
<dbReference type="Proteomes" id="UP000279994">
    <property type="component" value="Unassembled WGS sequence"/>
</dbReference>
<keyword evidence="9" id="KW-1185">Reference proteome</keyword>
<dbReference type="SUPFAM" id="SSF117074">
    <property type="entry name" value="Hypothetical protein PA1324"/>
    <property type="match status" value="1"/>
</dbReference>
<dbReference type="InterPro" id="IPR047589">
    <property type="entry name" value="DUF11_rpt"/>
</dbReference>
<dbReference type="GO" id="GO:0005975">
    <property type="term" value="P:carbohydrate metabolic process"/>
    <property type="evidence" value="ECO:0007669"/>
    <property type="project" value="UniProtKB-ARBA"/>
</dbReference>
<comment type="similarity">
    <text evidence="1 5">Belongs to the peptidase S8 family.</text>
</comment>
<dbReference type="InterPro" id="IPR023827">
    <property type="entry name" value="Peptidase_S8_Asp-AS"/>
</dbReference>
<dbReference type="Gene3D" id="2.60.40.1170">
    <property type="entry name" value="Mu homology domain, subdomain B"/>
    <property type="match status" value="1"/>
</dbReference>
<evidence type="ECO:0000256" key="3">
    <source>
        <dbReference type="ARBA" id="ARBA00022801"/>
    </source>
</evidence>
<keyword evidence="3 5" id="KW-0378">Hydrolase</keyword>
<dbReference type="Pfam" id="PF01345">
    <property type="entry name" value="DUF11"/>
    <property type="match status" value="1"/>
</dbReference>
<protein>
    <submittedName>
        <fullName evidence="8">DUF11 domain-containing protein</fullName>
    </submittedName>
</protein>
<dbReference type="GO" id="GO:0006508">
    <property type="term" value="P:proteolysis"/>
    <property type="evidence" value="ECO:0007669"/>
    <property type="project" value="UniProtKB-KW"/>
</dbReference>
<dbReference type="OrthoDB" id="5165638at2"/>
<dbReference type="InterPro" id="IPR000209">
    <property type="entry name" value="Peptidase_S8/S53_dom"/>
</dbReference>
<organism evidence="8 9">
    <name type="scientific">Nocardioides pocheonensis</name>
    <dbReference type="NCBI Taxonomy" id="661485"/>
    <lineage>
        <taxon>Bacteria</taxon>
        <taxon>Bacillati</taxon>
        <taxon>Actinomycetota</taxon>
        <taxon>Actinomycetes</taxon>
        <taxon>Propionibacteriales</taxon>
        <taxon>Nocardioidaceae</taxon>
        <taxon>Nocardioides</taxon>
    </lineage>
</organism>
<dbReference type="Gene3D" id="3.40.50.200">
    <property type="entry name" value="Peptidase S8/S53 domain"/>
    <property type="match status" value="1"/>
</dbReference>
<dbReference type="InterPro" id="IPR036852">
    <property type="entry name" value="Peptidase_S8/S53_dom_sf"/>
</dbReference>
<feature type="active site" description="Charge relay system" evidence="5">
    <location>
        <position position="358"/>
    </location>
</feature>
<evidence type="ECO:0000256" key="4">
    <source>
        <dbReference type="ARBA" id="ARBA00022825"/>
    </source>
</evidence>
<dbReference type="SUPFAM" id="SSF52743">
    <property type="entry name" value="Subtilisin-like"/>
    <property type="match status" value="1"/>
</dbReference>
<dbReference type="InterPro" id="IPR013783">
    <property type="entry name" value="Ig-like_fold"/>
</dbReference>
<dbReference type="InterPro" id="IPR001434">
    <property type="entry name" value="OmcB-like_DUF11"/>
</dbReference>
<evidence type="ECO:0000256" key="1">
    <source>
        <dbReference type="ARBA" id="ARBA00011073"/>
    </source>
</evidence>
<gene>
    <name evidence="8" type="ORF">EFL26_10195</name>
</gene>
<evidence type="ECO:0000259" key="6">
    <source>
        <dbReference type="Pfam" id="PF00082"/>
    </source>
</evidence>
<comment type="caution">
    <text evidence="8">The sequence shown here is derived from an EMBL/GenBank/DDBJ whole genome shotgun (WGS) entry which is preliminary data.</text>
</comment>
<keyword evidence="2 5" id="KW-0645">Protease</keyword>
<evidence type="ECO:0000313" key="8">
    <source>
        <dbReference type="EMBL" id="RNM14628.1"/>
    </source>
</evidence>
<evidence type="ECO:0000313" key="9">
    <source>
        <dbReference type="Proteomes" id="UP000279994"/>
    </source>
</evidence>
<evidence type="ECO:0000256" key="2">
    <source>
        <dbReference type="ARBA" id="ARBA00022670"/>
    </source>
</evidence>
<feature type="non-terminal residue" evidence="8">
    <location>
        <position position="950"/>
    </location>
</feature>
<dbReference type="Pfam" id="PF00082">
    <property type="entry name" value="Peptidase_S8"/>
    <property type="match status" value="1"/>
</dbReference>
<dbReference type="AlphaFoldDB" id="A0A3N0GR28"/>
<reference evidence="8 9" key="1">
    <citation type="submission" date="2018-11" db="EMBL/GenBank/DDBJ databases">
        <authorList>
            <person name="Li F."/>
        </authorList>
    </citation>
    <scope>NUCLEOTIDE SEQUENCE [LARGE SCALE GENOMIC DNA]</scope>
    <source>
        <strain evidence="8 9">Gsoil 818</strain>
    </source>
</reference>